<comment type="similarity">
    <text evidence="1">Belongs to the amidase family.</text>
</comment>
<name>A0A6G0XT45_9STRA</name>
<dbReference type="PROSITE" id="PS00571">
    <property type="entry name" value="AMIDASES"/>
    <property type="match status" value="1"/>
</dbReference>
<evidence type="ECO:0000313" key="3">
    <source>
        <dbReference type="EMBL" id="KAF0743517.1"/>
    </source>
</evidence>
<dbReference type="Gene3D" id="3.90.1300.10">
    <property type="entry name" value="Amidase signature (AS) domain"/>
    <property type="match status" value="1"/>
</dbReference>
<feature type="domain" description="Amidase" evidence="2">
    <location>
        <begin position="164"/>
        <end position="587"/>
    </location>
</feature>
<evidence type="ECO:0000313" key="4">
    <source>
        <dbReference type="Proteomes" id="UP000481153"/>
    </source>
</evidence>
<sequence>MLGLPVDVSPWLLVASVGSLVVLPLAVSTMTMTPPKPKKEGAVVDIEPVEMPRLYGPLLTFYARMTYTPFLGALLHIFVKSKNHFDHVRAFASSLNKTMPTYLPIDIPSPKTTADLSKLAADFTLDKLADTKVDEKEDKQAFRRWTIQDFTSRYRAKTTTPLQVVTAVLDAIDDSNQRSPPLLAFIKSNREEILKEAQESTERYARGKPLGVLDGVPIGVKDELDVVGYTTSFGTSFIGDIDGVATSDAIPVARLKKAGAIVVGKTNMHEIGIGVTGINPKTGTPRNPYNDQHMTGGSSSGSAAAVAAGLVPLAVGCDGGGSIRIPSALCGIVGVKATYQRIPYHFYGAPSVAHVGPMAATVQDAALAYAIMSGPDENVPLSLNQPPPFVLPPGKPSLAGFRVGVFSEFAEGVDTVVLAAYRDTVEKLEALGATTVEVQIPHLKAINLSHTLTILTELSQYVELHPRLALNPETQINVNFSTRHYDGVDFLGAQKIRTFATQAMAEIFDKVDVFLTPTTGSVAPRLTPEVFSAGLSDLPLNAILMRFIMVANFVGIPAMSIPVAFEDKTNLPISMQLQANLWNEHTLFQVARLLEARAPSSKPSIYYSVLDSK</sequence>
<protein>
    <recommendedName>
        <fullName evidence="2">Amidase domain-containing protein</fullName>
    </recommendedName>
</protein>
<dbReference type="GO" id="GO:0003824">
    <property type="term" value="F:catalytic activity"/>
    <property type="evidence" value="ECO:0007669"/>
    <property type="project" value="InterPro"/>
</dbReference>
<dbReference type="InterPro" id="IPR000120">
    <property type="entry name" value="Amidase"/>
</dbReference>
<organism evidence="3 4">
    <name type="scientific">Aphanomyces euteiches</name>
    <dbReference type="NCBI Taxonomy" id="100861"/>
    <lineage>
        <taxon>Eukaryota</taxon>
        <taxon>Sar</taxon>
        <taxon>Stramenopiles</taxon>
        <taxon>Oomycota</taxon>
        <taxon>Saprolegniomycetes</taxon>
        <taxon>Saprolegniales</taxon>
        <taxon>Verrucalvaceae</taxon>
        <taxon>Aphanomyces</taxon>
    </lineage>
</organism>
<dbReference type="InterPro" id="IPR036928">
    <property type="entry name" value="AS_sf"/>
</dbReference>
<dbReference type="PANTHER" id="PTHR11895:SF67">
    <property type="entry name" value="AMIDASE DOMAIN-CONTAINING PROTEIN"/>
    <property type="match status" value="1"/>
</dbReference>
<evidence type="ECO:0000259" key="2">
    <source>
        <dbReference type="Pfam" id="PF01425"/>
    </source>
</evidence>
<dbReference type="Proteomes" id="UP000481153">
    <property type="component" value="Unassembled WGS sequence"/>
</dbReference>
<dbReference type="InterPro" id="IPR020556">
    <property type="entry name" value="Amidase_CS"/>
</dbReference>
<evidence type="ECO:0000256" key="1">
    <source>
        <dbReference type="ARBA" id="ARBA00009199"/>
    </source>
</evidence>
<dbReference type="EMBL" id="VJMJ01000014">
    <property type="protein sequence ID" value="KAF0743517.1"/>
    <property type="molecule type" value="Genomic_DNA"/>
</dbReference>
<comment type="caution">
    <text evidence="3">The sequence shown here is derived from an EMBL/GenBank/DDBJ whole genome shotgun (WGS) entry which is preliminary data.</text>
</comment>
<gene>
    <name evidence="3" type="ORF">Ae201684_001778</name>
</gene>
<dbReference type="AlphaFoldDB" id="A0A6G0XT45"/>
<reference evidence="3 4" key="1">
    <citation type="submission" date="2019-07" db="EMBL/GenBank/DDBJ databases">
        <title>Genomics analysis of Aphanomyces spp. identifies a new class of oomycete effector associated with host adaptation.</title>
        <authorList>
            <person name="Gaulin E."/>
        </authorList>
    </citation>
    <scope>NUCLEOTIDE SEQUENCE [LARGE SCALE GENOMIC DNA]</scope>
    <source>
        <strain evidence="3 4">ATCC 201684</strain>
    </source>
</reference>
<accession>A0A6G0XT45</accession>
<dbReference type="VEuPathDB" id="FungiDB:AeMF1_012103"/>
<dbReference type="SUPFAM" id="SSF75304">
    <property type="entry name" value="Amidase signature (AS) enzymes"/>
    <property type="match status" value="1"/>
</dbReference>
<dbReference type="Pfam" id="PF01425">
    <property type="entry name" value="Amidase"/>
    <property type="match status" value="1"/>
</dbReference>
<dbReference type="PANTHER" id="PTHR11895">
    <property type="entry name" value="TRANSAMIDASE"/>
    <property type="match status" value="1"/>
</dbReference>
<keyword evidence="4" id="KW-1185">Reference proteome</keyword>
<dbReference type="InterPro" id="IPR023631">
    <property type="entry name" value="Amidase_dom"/>
</dbReference>
<proteinExistence type="inferred from homology"/>